<evidence type="ECO:0000256" key="11">
    <source>
        <dbReference type="ARBA" id="ARBA00048366"/>
    </source>
</evidence>
<gene>
    <name evidence="14" type="ORF">F4557_006073</name>
</gene>
<evidence type="ECO:0000256" key="7">
    <source>
        <dbReference type="ARBA" id="ARBA00022695"/>
    </source>
</evidence>
<comment type="similarity">
    <text evidence="2">Belongs to the SUA5 family.</text>
</comment>
<name>A0A7W7IIK4_9ACTN</name>
<evidence type="ECO:0000256" key="12">
    <source>
        <dbReference type="SAM" id="MobiDB-lite"/>
    </source>
</evidence>
<dbReference type="InterPro" id="IPR017945">
    <property type="entry name" value="DHBP_synth_RibB-like_a/b_dom"/>
</dbReference>
<dbReference type="GO" id="GO:0061710">
    <property type="term" value="F:L-threonylcarbamoyladenylate synthase"/>
    <property type="evidence" value="ECO:0007669"/>
    <property type="project" value="UniProtKB-EC"/>
</dbReference>
<dbReference type="PROSITE" id="PS51163">
    <property type="entry name" value="YRDC"/>
    <property type="match status" value="1"/>
</dbReference>
<feature type="region of interest" description="Disordered" evidence="12">
    <location>
        <begin position="216"/>
        <end position="314"/>
    </location>
</feature>
<feature type="compositionally biased region" description="Basic and acidic residues" evidence="12">
    <location>
        <begin position="305"/>
        <end position="314"/>
    </location>
</feature>
<keyword evidence="8" id="KW-0547">Nucleotide-binding</keyword>
<organism evidence="14 15">
    <name type="scientific">Actinomadura livida</name>
    <dbReference type="NCBI Taxonomy" id="79909"/>
    <lineage>
        <taxon>Bacteria</taxon>
        <taxon>Bacillati</taxon>
        <taxon>Actinomycetota</taxon>
        <taxon>Actinomycetes</taxon>
        <taxon>Streptosporangiales</taxon>
        <taxon>Thermomonosporaceae</taxon>
        <taxon>Actinomadura</taxon>
    </lineage>
</organism>
<accession>A0A7W7IIK4</accession>
<keyword evidence="4" id="KW-0963">Cytoplasm</keyword>
<evidence type="ECO:0000256" key="4">
    <source>
        <dbReference type="ARBA" id="ARBA00022490"/>
    </source>
</evidence>
<comment type="subcellular location">
    <subcellularLocation>
        <location evidence="1">Cytoplasm</location>
    </subcellularLocation>
</comment>
<feature type="compositionally biased region" description="Acidic residues" evidence="12">
    <location>
        <begin position="216"/>
        <end position="234"/>
    </location>
</feature>
<dbReference type="NCBIfam" id="TIGR00057">
    <property type="entry name" value="L-threonylcarbamoyladenylate synthase"/>
    <property type="match status" value="1"/>
</dbReference>
<feature type="compositionally biased region" description="Low complexity" evidence="12">
    <location>
        <begin position="279"/>
        <end position="288"/>
    </location>
</feature>
<comment type="catalytic activity">
    <reaction evidence="11">
        <text>L-threonine + hydrogencarbonate + ATP = L-threonylcarbamoyladenylate + diphosphate + H2O</text>
        <dbReference type="Rhea" id="RHEA:36407"/>
        <dbReference type="ChEBI" id="CHEBI:15377"/>
        <dbReference type="ChEBI" id="CHEBI:17544"/>
        <dbReference type="ChEBI" id="CHEBI:30616"/>
        <dbReference type="ChEBI" id="CHEBI:33019"/>
        <dbReference type="ChEBI" id="CHEBI:57926"/>
        <dbReference type="ChEBI" id="CHEBI:73682"/>
        <dbReference type="EC" id="2.7.7.87"/>
    </reaction>
</comment>
<dbReference type="AlphaFoldDB" id="A0A7W7IIK4"/>
<evidence type="ECO:0000256" key="6">
    <source>
        <dbReference type="ARBA" id="ARBA00022694"/>
    </source>
</evidence>
<dbReference type="EC" id="2.7.7.87" evidence="3"/>
<proteinExistence type="inferred from homology"/>
<dbReference type="GO" id="GO:0003725">
    <property type="term" value="F:double-stranded RNA binding"/>
    <property type="evidence" value="ECO:0007669"/>
    <property type="project" value="InterPro"/>
</dbReference>
<evidence type="ECO:0000256" key="3">
    <source>
        <dbReference type="ARBA" id="ARBA00012584"/>
    </source>
</evidence>
<dbReference type="GO" id="GO:0000049">
    <property type="term" value="F:tRNA binding"/>
    <property type="evidence" value="ECO:0007669"/>
    <property type="project" value="TreeGrafter"/>
</dbReference>
<evidence type="ECO:0000256" key="10">
    <source>
        <dbReference type="ARBA" id="ARBA00029774"/>
    </source>
</evidence>
<dbReference type="PANTHER" id="PTHR17490:SF16">
    <property type="entry name" value="THREONYLCARBAMOYL-AMP SYNTHASE"/>
    <property type="match status" value="1"/>
</dbReference>
<evidence type="ECO:0000256" key="5">
    <source>
        <dbReference type="ARBA" id="ARBA00022679"/>
    </source>
</evidence>
<evidence type="ECO:0000256" key="2">
    <source>
        <dbReference type="ARBA" id="ARBA00007663"/>
    </source>
</evidence>
<dbReference type="Pfam" id="PF01300">
    <property type="entry name" value="Sua5_yciO_yrdC"/>
    <property type="match status" value="1"/>
</dbReference>
<dbReference type="GO" id="GO:0005524">
    <property type="term" value="F:ATP binding"/>
    <property type="evidence" value="ECO:0007669"/>
    <property type="project" value="UniProtKB-KW"/>
</dbReference>
<evidence type="ECO:0000256" key="8">
    <source>
        <dbReference type="ARBA" id="ARBA00022741"/>
    </source>
</evidence>
<dbReference type="Gene3D" id="3.90.870.10">
    <property type="entry name" value="DHBP synthase"/>
    <property type="match status" value="1"/>
</dbReference>
<dbReference type="InterPro" id="IPR050156">
    <property type="entry name" value="TC-AMP_synthase_SUA5"/>
</dbReference>
<keyword evidence="7" id="KW-0548">Nucleotidyltransferase</keyword>
<keyword evidence="9" id="KW-0067">ATP-binding</keyword>
<dbReference type="SUPFAM" id="SSF55821">
    <property type="entry name" value="YrdC/RibB"/>
    <property type="match status" value="1"/>
</dbReference>
<protein>
    <recommendedName>
        <fullName evidence="10">L-threonylcarbamoyladenylate synthase</fullName>
        <ecNumber evidence="3">2.7.7.87</ecNumber>
    </recommendedName>
    <alternativeName>
        <fullName evidence="10">L-threonylcarbamoyladenylate synthase</fullName>
    </alternativeName>
</protein>
<feature type="domain" description="YrdC-like" evidence="13">
    <location>
        <begin position="14"/>
        <end position="199"/>
    </location>
</feature>
<dbReference type="GO" id="GO:0006450">
    <property type="term" value="P:regulation of translational fidelity"/>
    <property type="evidence" value="ECO:0007669"/>
    <property type="project" value="TreeGrafter"/>
</dbReference>
<keyword evidence="6" id="KW-0819">tRNA processing</keyword>
<evidence type="ECO:0000256" key="9">
    <source>
        <dbReference type="ARBA" id="ARBA00022840"/>
    </source>
</evidence>
<dbReference type="GO" id="GO:0008033">
    <property type="term" value="P:tRNA processing"/>
    <property type="evidence" value="ECO:0007669"/>
    <property type="project" value="UniProtKB-KW"/>
</dbReference>
<sequence length="314" mass="32606">MSRRYDCSDPMERTRGIAEAVSAVRRGELIVLPTDTVYGVAADAFTPPAVTALLDAKGRGREMPPPVLVGSVRAATALVDDLGTYGQDLIDEFWPGALTLVCRANPNLMWDLGETKGTVAVRMPMHELAVELLKETGPLAVSSANLSGQAAARNAVDAEKMLGDAVSVYLDAGESGPGDPSTIVDLTGSIPRLLRAGAIPEYKIRTVVGVLLIEEDEPDGDGQDGLDAENESAEAPEAASRVELRKPSLSEGETTETPDAQPEPAPGTAGDVPDPQSEPAPRAAGDAPDPLPEDSAAPAGPSLTKDGESQPKNA</sequence>
<dbReference type="EMBL" id="JACHMV010000001">
    <property type="protein sequence ID" value="MBB4777655.1"/>
    <property type="molecule type" value="Genomic_DNA"/>
</dbReference>
<dbReference type="Proteomes" id="UP000549343">
    <property type="component" value="Unassembled WGS sequence"/>
</dbReference>
<dbReference type="GO" id="GO:0005737">
    <property type="term" value="C:cytoplasm"/>
    <property type="evidence" value="ECO:0007669"/>
    <property type="project" value="UniProtKB-SubCell"/>
</dbReference>
<evidence type="ECO:0000313" key="15">
    <source>
        <dbReference type="Proteomes" id="UP000549343"/>
    </source>
</evidence>
<keyword evidence="5" id="KW-0808">Transferase</keyword>
<dbReference type="RefSeq" id="WP_229808228.1">
    <property type="nucleotide sequence ID" value="NZ_BAAAHD010000055.1"/>
</dbReference>
<dbReference type="InterPro" id="IPR006070">
    <property type="entry name" value="Sua5-like_dom"/>
</dbReference>
<reference evidence="14 15" key="1">
    <citation type="submission" date="2020-08" db="EMBL/GenBank/DDBJ databases">
        <title>Sequencing the genomes of 1000 actinobacteria strains.</title>
        <authorList>
            <person name="Klenk H.-P."/>
        </authorList>
    </citation>
    <scope>NUCLEOTIDE SEQUENCE [LARGE SCALE GENOMIC DNA]</scope>
    <source>
        <strain evidence="14 15">DSM 44772</strain>
    </source>
</reference>
<comment type="caution">
    <text evidence="14">The sequence shown here is derived from an EMBL/GenBank/DDBJ whole genome shotgun (WGS) entry which is preliminary data.</text>
</comment>
<evidence type="ECO:0000313" key="14">
    <source>
        <dbReference type="EMBL" id="MBB4777655.1"/>
    </source>
</evidence>
<evidence type="ECO:0000256" key="1">
    <source>
        <dbReference type="ARBA" id="ARBA00004496"/>
    </source>
</evidence>
<evidence type="ECO:0000259" key="13">
    <source>
        <dbReference type="PROSITE" id="PS51163"/>
    </source>
</evidence>
<dbReference type="PANTHER" id="PTHR17490">
    <property type="entry name" value="SUA5"/>
    <property type="match status" value="1"/>
</dbReference>